<dbReference type="Proteomes" id="UP000050761">
    <property type="component" value="Unassembled WGS sequence"/>
</dbReference>
<dbReference type="InterPro" id="IPR036691">
    <property type="entry name" value="Endo/exonu/phosph_ase_sf"/>
</dbReference>
<organism evidence="2 3">
    <name type="scientific">Heligmosomoides polygyrus</name>
    <name type="common">Parasitic roundworm</name>
    <dbReference type="NCBI Taxonomy" id="6339"/>
    <lineage>
        <taxon>Eukaryota</taxon>
        <taxon>Metazoa</taxon>
        <taxon>Ecdysozoa</taxon>
        <taxon>Nematoda</taxon>
        <taxon>Chromadorea</taxon>
        <taxon>Rhabditida</taxon>
        <taxon>Rhabditina</taxon>
        <taxon>Rhabditomorpha</taxon>
        <taxon>Strongyloidea</taxon>
        <taxon>Heligmosomidae</taxon>
        <taxon>Heligmosomoides</taxon>
    </lineage>
</organism>
<dbReference type="PANTHER" id="PTHR23227">
    <property type="entry name" value="BUCENTAUR RELATED"/>
    <property type="match status" value="1"/>
</dbReference>
<dbReference type="InterPro" id="IPR027124">
    <property type="entry name" value="Swc5/CFDP1/2"/>
</dbReference>
<dbReference type="PANTHER" id="PTHR23227:SF67">
    <property type="entry name" value="CRANIOFACIAL DEVELOPMENT PROTEIN 2-LIKE"/>
    <property type="match status" value="1"/>
</dbReference>
<dbReference type="EMBL" id="UZAH01000847">
    <property type="protein sequence ID" value="VDO19305.1"/>
    <property type="molecule type" value="Genomic_DNA"/>
</dbReference>
<reference evidence="1 2" key="1">
    <citation type="submission" date="2018-11" db="EMBL/GenBank/DDBJ databases">
        <authorList>
            <consortium name="Pathogen Informatics"/>
        </authorList>
    </citation>
    <scope>NUCLEOTIDE SEQUENCE [LARGE SCALE GENOMIC DNA]</scope>
</reference>
<dbReference type="AlphaFoldDB" id="A0A183F430"/>
<reference evidence="3" key="2">
    <citation type="submission" date="2019-09" db="UniProtKB">
        <authorList>
            <consortium name="WormBaseParasite"/>
        </authorList>
    </citation>
    <scope>IDENTIFICATION</scope>
</reference>
<dbReference type="OrthoDB" id="418748at2759"/>
<gene>
    <name evidence="1" type="ORF">HPBE_LOCUS923</name>
</gene>
<evidence type="ECO:0000313" key="2">
    <source>
        <dbReference type="Proteomes" id="UP000050761"/>
    </source>
</evidence>
<evidence type="ECO:0000313" key="1">
    <source>
        <dbReference type="EMBL" id="VDO19305.1"/>
    </source>
</evidence>
<keyword evidence="2" id="KW-1185">Reference proteome</keyword>
<sequence>MSAPPRGATGNCSLLRAELITDTRMQATGPSDSDRPAYEQPMSHHMDDGAELCEGPDARTASGGTVLVQKFRNVSKARVTTLNVGTLSDRSFELAETLERKKIDLCAVQETRWSCSKSRDIGRGYNAVLCGSFKTTSSVGIIVSEQFRDAIASVERFNDRLMKVSLLDEKTAKVPSQDVIIVAGDLNGHVGAAKDGYGCHGGLGFGSRNADGERILEYAESHDLVNNRFRKRESHLISFYSGNSKTQIDFVLVRNRDQGLVADAKVVPYETVATQHRPLHYEDHTTNV</sequence>
<dbReference type="Gene3D" id="3.60.10.10">
    <property type="entry name" value="Endonuclease/exonuclease/phosphatase"/>
    <property type="match status" value="1"/>
</dbReference>
<evidence type="ECO:0000313" key="3">
    <source>
        <dbReference type="WBParaSite" id="HPBE_0000092201-mRNA-1"/>
    </source>
</evidence>
<name>A0A183F430_HELPZ</name>
<dbReference type="WBParaSite" id="HPBE_0000092201-mRNA-1">
    <property type="protein sequence ID" value="HPBE_0000092201-mRNA-1"/>
    <property type="gene ID" value="HPBE_0000092201"/>
</dbReference>
<protein>
    <submittedName>
        <fullName evidence="3">Endo/exonuclease/phosphatase domain-containing protein</fullName>
    </submittedName>
</protein>
<dbReference type="SUPFAM" id="SSF56219">
    <property type="entry name" value="DNase I-like"/>
    <property type="match status" value="1"/>
</dbReference>
<accession>A0A3P7X0H0</accession>
<accession>A0A183F430</accession>
<proteinExistence type="predicted"/>